<evidence type="ECO:0000256" key="12">
    <source>
        <dbReference type="SAM" id="MobiDB-lite"/>
    </source>
</evidence>
<protein>
    <recommendedName>
        <fullName evidence="10">Torsin-3A</fullName>
    </recommendedName>
    <alternativeName>
        <fullName evidence="11">Torsin family 3 member A</fullName>
    </alternativeName>
</protein>
<dbReference type="PANTHER" id="PTHR10760">
    <property type="entry name" value="TORSIN"/>
    <property type="match status" value="1"/>
</dbReference>
<keyword evidence="15" id="KW-1185">Reference proteome</keyword>
<evidence type="ECO:0000256" key="3">
    <source>
        <dbReference type="ARBA" id="ARBA00006235"/>
    </source>
</evidence>
<keyword evidence="7" id="KW-0256">Endoplasmic reticulum</keyword>
<evidence type="ECO:0000256" key="2">
    <source>
        <dbReference type="ARBA" id="ARBA00004496"/>
    </source>
</evidence>
<evidence type="ECO:0000313" key="14">
    <source>
        <dbReference type="EMBL" id="PKK27122.1"/>
    </source>
</evidence>
<dbReference type="STRING" id="8932.A0A2I0MBS6"/>
<dbReference type="GO" id="GO:0016887">
    <property type="term" value="F:ATP hydrolysis activity"/>
    <property type="evidence" value="ECO:0007669"/>
    <property type="project" value="InterPro"/>
</dbReference>
<comment type="caution">
    <text evidence="14">The sequence shown here is derived from an EMBL/GenBank/DDBJ whole genome shotgun (WGS) entry which is preliminary data.</text>
</comment>
<evidence type="ECO:0000259" key="13">
    <source>
        <dbReference type="Pfam" id="PF21376"/>
    </source>
</evidence>
<comment type="similarity">
    <text evidence="3">Belongs to the ClpA/ClpB family. Torsin subfamily.</text>
</comment>
<evidence type="ECO:0000256" key="5">
    <source>
        <dbReference type="ARBA" id="ARBA00022729"/>
    </source>
</evidence>
<keyword evidence="6" id="KW-0547">Nucleotide-binding</keyword>
<dbReference type="GO" id="GO:0005788">
    <property type="term" value="C:endoplasmic reticulum lumen"/>
    <property type="evidence" value="ECO:0007669"/>
    <property type="project" value="UniProtKB-SubCell"/>
</dbReference>
<proteinExistence type="inferred from homology"/>
<dbReference type="InParanoid" id="A0A2I0MBS6"/>
<dbReference type="AlphaFoldDB" id="A0A2I0MBS6"/>
<dbReference type="FunFam" id="3.40.50.300:FF:001211">
    <property type="entry name" value="Torsin family 3 member A"/>
    <property type="match status" value="1"/>
</dbReference>
<evidence type="ECO:0000256" key="9">
    <source>
        <dbReference type="ARBA" id="ARBA00023180"/>
    </source>
</evidence>
<evidence type="ECO:0000256" key="1">
    <source>
        <dbReference type="ARBA" id="ARBA00004319"/>
    </source>
</evidence>
<dbReference type="Proteomes" id="UP000053872">
    <property type="component" value="Unassembled WGS sequence"/>
</dbReference>
<evidence type="ECO:0000256" key="4">
    <source>
        <dbReference type="ARBA" id="ARBA00022490"/>
    </source>
</evidence>
<dbReference type="InterPro" id="IPR049337">
    <property type="entry name" value="TOR1A_C"/>
</dbReference>
<sequence>MSGLVVVSGTALQPSWKMSLSPPLPVRLGRTWGEDRVQVWCRTRDQRVPAASFQEQGQIWQNGSGQICVKPSTWVQERSAAVCPWDRGQTRGGGGDATAQLPAHDSNCRQPGKGGLWGRAKYEAVKKHLGAVGALSKQYWQYVACKVWHEGCQEEEEEEKEPSAGPGWSLPLVGQDYLEILSTWYCGFGKCCETGDCRIVNNITGLEADLNRQLHGQHLAKEVVVQAVRGFLQSPQPQKALVLSFHGWSGTGKNFVARMLASHLYRDGLKSKCVRVFISLFHFPHHTYVDSYKAQLKKQISETVQLCKQSLFIFDEAEKLHFSLLDAIKPFMARYDNKDQLDYRRSIFLFLSNLGGNAINEVALDFWRAGRAREEISMEFLEQRLRLELLEPAENGYARSHLLEENLIDFFVPFLPLEHHHVKLCARDAFLARGLPYTETTLDEVARMMVFVPKEEKLFSAQGCKSVSQRISYFLP</sequence>
<evidence type="ECO:0000256" key="8">
    <source>
        <dbReference type="ARBA" id="ARBA00022840"/>
    </source>
</evidence>
<evidence type="ECO:0000256" key="7">
    <source>
        <dbReference type="ARBA" id="ARBA00022824"/>
    </source>
</evidence>
<dbReference type="InterPro" id="IPR027417">
    <property type="entry name" value="P-loop_NTPase"/>
</dbReference>
<evidence type="ECO:0000313" key="15">
    <source>
        <dbReference type="Proteomes" id="UP000053872"/>
    </source>
</evidence>
<dbReference type="EMBL" id="AKCR02000021">
    <property type="protein sequence ID" value="PKK27122.1"/>
    <property type="molecule type" value="Genomic_DNA"/>
</dbReference>
<dbReference type="Gene3D" id="3.40.50.300">
    <property type="entry name" value="P-loop containing nucleotide triphosphate hydrolases"/>
    <property type="match status" value="1"/>
</dbReference>
<dbReference type="PANTHER" id="PTHR10760:SF3">
    <property type="entry name" value="TORSIN-3A"/>
    <property type="match status" value="1"/>
</dbReference>
<dbReference type="InterPro" id="IPR010448">
    <property type="entry name" value="Torsin"/>
</dbReference>
<keyword evidence="8" id="KW-0067">ATP-binding</keyword>
<dbReference type="Pfam" id="PF06309">
    <property type="entry name" value="Torsin"/>
    <property type="match status" value="1"/>
</dbReference>
<evidence type="ECO:0000256" key="11">
    <source>
        <dbReference type="ARBA" id="ARBA00082832"/>
    </source>
</evidence>
<keyword evidence="9" id="KW-0325">Glycoprotein</keyword>
<feature type="region of interest" description="Disordered" evidence="12">
    <location>
        <begin position="85"/>
        <end position="104"/>
    </location>
</feature>
<name>A0A2I0MBS6_COLLI</name>
<evidence type="ECO:0000256" key="6">
    <source>
        <dbReference type="ARBA" id="ARBA00022741"/>
    </source>
</evidence>
<organism evidence="14 15">
    <name type="scientific">Columba livia</name>
    <name type="common">Rock dove</name>
    <dbReference type="NCBI Taxonomy" id="8932"/>
    <lineage>
        <taxon>Eukaryota</taxon>
        <taxon>Metazoa</taxon>
        <taxon>Chordata</taxon>
        <taxon>Craniata</taxon>
        <taxon>Vertebrata</taxon>
        <taxon>Euteleostomi</taxon>
        <taxon>Archelosauria</taxon>
        <taxon>Archosauria</taxon>
        <taxon>Dinosauria</taxon>
        <taxon>Saurischia</taxon>
        <taxon>Theropoda</taxon>
        <taxon>Coelurosauria</taxon>
        <taxon>Aves</taxon>
        <taxon>Neognathae</taxon>
        <taxon>Neoaves</taxon>
        <taxon>Columbimorphae</taxon>
        <taxon>Columbiformes</taxon>
        <taxon>Columbidae</taxon>
        <taxon>Columba</taxon>
    </lineage>
</organism>
<keyword evidence="4" id="KW-0963">Cytoplasm</keyword>
<comment type="subcellular location">
    <subcellularLocation>
        <location evidence="2">Cytoplasm</location>
    </subcellularLocation>
    <subcellularLocation>
        <location evidence="1">Endoplasmic reticulum lumen</location>
    </subcellularLocation>
</comment>
<accession>A0A2I0MBS6</accession>
<dbReference type="SUPFAM" id="SSF52540">
    <property type="entry name" value="P-loop containing nucleoside triphosphate hydrolases"/>
    <property type="match status" value="1"/>
</dbReference>
<keyword evidence="5" id="KW-0732">Signal</keyword>
<reference evidence="14 15" key="1">
    <citation type="journal article" date="2013" name="Science">
        <title>Genomic diversity and evolution of the head crest in the rock pigeon.</title>
        <authorList>
            <person name="Shapiro M.D."/>
            <person name="Kronenberg Z."/>
            <person name="Li C."/>
            <person name="Domyan E.T."/>
            <person name="Pan H."/>
            <person name="Campbell M."/>
            <person name="Tan H."/>
            <person name="Huff C.D."/>
            <person name="Hu H."/>
            <person name="Vickrey A.I."/>
            <person name="Nielsen S.C."/>
            <person name="Stringham S.A."/>
            <person name="Hu H."/>
            <person name="Willerslev E."/>
            <person name="Gilbert M.T."/>
            <person name="Yandell M."/>
            <person name="Zhang G."/>
            <person name="Wang J."/>
        </authorList>
    </citation>
    <scope>NUCLEOTIDE SEQUENCE [LARGE SCALE GENOMIC DNA]</scope>
    <source>
        <tissue evidence="14">Blood</tissue>
    </source>
</reference>
<evidence type="ECO:0000256" key="10">
    <source>
        <dbReference type="ARBA" id="ARBA00067179"/>
    </source>
</evidence>
<feature type="domain" description="Torsin-1A C-terminal" evidence="13">
    <location>
        <begin position="417"/>
        <end position="474"/>
    </location>
</feature>
<dbReference type="GO" id="GO:0005635">
    <property type="term" value="C:nuclear envelope"/>
    <property type="evidence" value="ECO:0007669"/>
    <property type="project" value="TreeGrafter"/>
</dbReference>
<dbReference type="InterPro" id="IPR001270">
    <property type="entry name" value="ClpA/B"/>
</dbReference>
<dbReference type="GO" id="GO:0005524">
    <property type="term" value="F:ATP binding"/>
    <property type="evidence" value="ECO:0007669"/>
    <property type="project" value="UniProtKB-KW"/>
</dbReference>
<dbReference type="PRINTS" id="PR00300">
    <property type="entry name" value="CLPPROTEASEA"/>
</dbReference>
<gene>
    <name evidence="14" type="primary">TOR3A</name>
    <name evidence="14" type="ORF">A306_00004140</name>
</gene>
<dbReference type="Pfam" id="PF21376">
    <property type="entry name" value="TOR1A_C"/>
    <property type="match status" value="1"/>
</dbReference>